<dbReference type="EMBL" id="MSZS01000003">
    <property type="protein sequence ID" value="PKX95290.1"/>
    <property type="molecule type" value="Genomic_DNA"/>
</dbReference>
<evidence type="ECO:0000313" key="2">
    <source>
        <dbReference type="Proteomes" id="UP000234474"/>
    </source>
</evidence>
<dbReference type="GeneID" id="36528423"/>
<gene>
    <name evidence="1" type="ORF">P174DRAFT_130089</name>
</gene>
<name>A0A2I1CCE2_ASPN1</name>
<protein>
    <submittedName>
        <fullName evidence="1">Uncharacterized protein</fullName>
    </submittedName>
</protein>
<comment type="caution">
    <text evidence="1">The sequence shown here is derived from an EMBL/GenBank/DDBJ whole genome shotgun (WGS) entry which is preliminary data.</text>
</comment>
<proteinExistence type="predicted"/>
<sequence>MRQRLLRCKDYDCFNNRSWWLGIFYRNNHWFGSGRYPSRVRKEHLCPLSRPIGRGSLMLLLPMSWSIRSRRRDSAADLAI</sequence>
<organism evidence="1 2">
    <name type="scientific">Aspergillus novofumigatus (strain IBT 16806)</name>
    <dbReference type="NCBI Taxonomy" id="1392255"/>
    <lineage>
        <taxon>Eukaryota</taxon>
        <taxon>Fungi</taxon>
        <taxon>Dikarya</taxon>
        <taxon>Ascomycota</taxon>
        <taxon>Pezizomycotina</taxon>
        <taxon>Eurotiomycetes</taxon>
        <taxon>Eurotiomycetidae</taxon>
        <taxon>Eurotiales</taxon>
        <taxon>Aspergillaceae</taxon>
        <taxon>Aspergillus</taxon>
        <taxon>Aspergillus subgen. Fumigati</taxon>
    </lineage>
</organism>
<evidence type="ECO:0000313" key="1">
    <source>
        <dbReference type="EMBL" id="PKX95290.1"/>
    </source>
</evidence>
<accession>A0A2I1CCE2</accession>
<dbReference type="VEuPathDB" id="FungiDB:P174DRAFT_130089"/>
<dbReference type="AlphaFoldDB" id="A0A2I1CCE2"/>
<dbReference type="RefSeq" id="XP_024683885.1">
    <property type="nucleotide sequence ID" value="XM_024821097.1"/>
</dbReference>
<keyword evidence="2" id="KW-1185">Reference proteome</keyword>
<reference evidence="2" key="1">
    <citation type="journal article" date="2018" name="Proc. Natl. Acad. Sci. U.S.A.">
        <title>Linking secondary metabolites to gene clusters through genome sequencing of six diverse Aspergillus species.</title>
        <authorList>
            <person name="Kaerboelling I."/>
            <person name="Vesth T.C."/>
            <person name="Frisvad J.C."/>
            <person name="Nybo J.L."/>
            <person name="Theobald S."/>
            <person name="Kuo A."/>
            <person name="Bowyer P."/>
            <person name="Matsuda Y."/>
            <person name="Mondo S."/>
            <person name="Lyhne E.K."/>
            <person name="Kogle M.E."/>
            <person name="Clum A."/>
            <person name="Lipzen A."/>
            <person name="Salamov A."/>
            <person name="Ngan C.Y."/>
            <person name="Daum C."/>
            <person name="Chiniquy J."/>
            <person name="Barry K."/>
            <person name="LaButti K."/>
            <person name="Haridas S."/>
            <person name="Simmons B.A."/>
            <person name="Magnuson J.K."/>
            <person name="Mortensen U.H."/>
            <person name="Larsen T.O."/>
            <person name="Grigoriev I.V."/>
            <person name="Baker S.E."/>
            <person name="Andersen M.R."/>
        </authorList>
    </citation>
    <scope>NUCLEOTIDE SEQUENCE [LARGE SCALE GENOMIC DNA]</scope>
    <source>
        <strain evidence="2">IBT 16806</strain>
    </source>
</reference>
<dbReference type="Proteomes" id="UP000234474">
    <property type="component" value="Unassembled WGS sequence"/>
</dbReference>